<dbReference type="OrthoDB" id="308383at2759"/>
<keyword evidence="3" id="KW-1185">Reference proteome</keyword>
<evidence type="ECO:0000313" key="3">
    <source>
        <dbReference type="Proteomes" id="UP000247810"/>
    </source>
</evidence>
<dbReference type="PANTHER" id="PTHR47250:SF3">
    <property type="entry name" value="HISTONE-LYSINE N-METHYLTRANSFERASE SET-6"/>
    <property type="match status" value="1"/>
</dbReference>
<dbReference type="SMART" id="SM00317">
    <property type="entry name" value="SET"/>
    <property type="match status" value="1"/>
</dbReference>
<dbReference type="InterPro" id="IPR001214">
    <property type="entry name" value="SET_dom"/>
</dbReference>
<feature type="non-terminal residue" evidence="2">
    <location>
        <position position="297"/>
    </location>
</feature>
<dbReference type="InterPro" id="IPR053105">
    <property type="entry name" value="Class_V-like_SAM-MTase"/>
</dbReference>
<evidence type="ECO:0000259" key="1">
    <source>
        <dbReference type="PROSITE" id="PS50280"/>
    </source>
</evidence>
<gene>
    <name evidence="2" type="ORF">BO71DRAFT_293332</name>
</gene>
<organism evidence="2 3">
    <name type="scientific">Aspergillus ellipticus CBS 707.79</name>
    <dbReference type="NCBI Taxonomy" id="1448320"/>
    <lineage>
        <taxon>Eukaryota</taxon>
        <taxon>Fungi</taxon>
        <taxon>Dikarya</taxon>
        <taxon>Ascomycota</taxon>
        <taxon>Pezizomycotina</taxon>
        <taxon>Eurotiomycetes</taxon>
        <taxon>Eurotiomycetidae</taxon>
        <taxon>Eurotiales</taxon>
        <taxon>Aspergillaceae</taxon>
        <taxon>Aspergillus</taxon>
        <taxon>Aspergillus subgen. Circumdati</taxon>
    </lineage>
</organism>
<feature type="domain" description="SET" evidence="1">
    <location>
        <begin position="167"/>
        <end position="281"/>
    </location>
</feature>
<dbReference type="InterPro" id="IPR046341">
    <property type="entry name" value="SET_dom_sf"/>
</dbReference>
<protein>
    <submittedName>
        <fullName evidence="2">SET domain-containing protein</fullName>
    </submittedName>
</protein>
<proteinExistence type="predicted"/>
<name>A0A319CUU4_9EURO</name>
<dbReference type="Pfam" id="PF00856">
    <property type="entry name" value="SET"/>
    <property type="match status" value="1"/>
</dbReference>
<evidence type="ECO:0000313" key="2">
    <source>
        <dbReference type="EMBL" id="PYH88329.1"/>
    </source>
</evidence>
<dbReference type="SUPFAM" id="SSF82199">
    <property type="entry name" value="SET domain"/>
    <property type="match status" value="1"/>
</dbReference>
<dbReference type="PROSITE" id="PS50280">
    <property type="entry name" value="SET"/>
    <property type="match status" value="1"/>
</dbReference>
<dbReference type="Gene3D" id="2.170.270.10">
    <property type="entry name" value="SET domain"/>
    <property type="match status" value="1"/>
</dbReference>
<feature type="non-terminal residue" evidence="2">
    <location>
        <position position="1"/>
    </location>
</feature>
<dbReference type="PANTHER" id="PTHR47250">
    <property type="entry name" value="HISTONE-LYSINE N-METHYLTRANSFERASE SET-6"/>
    <property type="match status" value="1"/>
</dbReference>
<reference evidence="2 3" key="1">
    <citation type="submission" date="2018-02" db="EMBL/GenBank/DDBJ databases">
        <title>The genomes of Aspergillus section Nigri reveals drivers in fungal speciation.</title>
        <authorList>
            <consortium name="DOE Joint Genome Institute"/>
            <person name="Vesth T.C."/>
            <person name="Nybo J."/>
            <person name="Theobald S."/>
            <person name="Brandl J."/>
            <person name="Frisvad J.C."/>
            <person name="Nielsen K.F."/>
            <person name="Lyhne E.K."/>
            <person name="Kogle M.E."/>
            <person name="Kuo A."/>
            <person name="Riley R."/>
            <person name="Clum A."/>
            <person name="Nolan M."/>
            <person name="Lipzen A."/>
            <person name="Salamov A."/>
            <person name="Henrissat B."/>
            <person name="Wiebenga A."/>
            <person name="De vries R.P."/>
            <person name="Grigoriev I.V."/>
            <person name="Mortensen U.H."/>
            <person name="Andersen M.R."/>
            <person name="Baker S.E."/>
        </authorList>
    </citation>
    <scope>NUCLEOTIDE SEQUENCE [LARGE SCALE GENOMIC DNA]</scope>
    <source>
        <strain evidence="2 3">CBS 707.79</strain>
    </source>
</reference>
<accession>A0A319CUU4</accession>
<dbReference type="STRING" id="1448320.A0A319CUU4"/>
<dbReference type="AlphaFoldDB" id="A0A319CUU4"/>
<dbReference type="Proteomes" id="UP000247810">
    <property type="component" value="Unassembled WGS sequence"/>
</dbReference>
<sequence>QEESSRLPDLISKLGWRVLAICSQSQAFRAMCRDPDQKLWEKVFAKLHEYSFNVEVLARNTGMDWRGLLSAHADLEIPGLNDGLAPLDDLSQGKTHDIVVDPATRTTREPVFNNRRQVIIDDYIFKTGDWHVGQPNPALRAGNDYGECDLCGSAEDCDCAVHRFPGEMIQLVDTGTMGVGVRTLIGFKKGDILGEFLGRLFPPHYAGDPVYALKMLSKTGVPPGTVAMISPRRLGNWTRFINHSCEPSMEFGMRTIGKRATMTLEPIRNIHAFEELTIDYGADYWQDLECQCGTPRC</sequence>
<dbReference type="EMBL" id="KZ826105">
    <property type="protein sequence ID" value="PYH88329.1"/>
    <property type="molecule type" value="Genomic_DNA"/>
</dbReference>
<dbReference type="VEuPathDB" id="FungiDB:BO71DRAFT_293332"/>